<dbReference type="Proteomes" id="UP000094043">
    <property type="component" value="Chromosome 5"/>
</dbReference>
<dbReference type="EMBL" id="CP143788">
    <property type="protein sequence ID" value="WVN89498.1"/>
    <property type="molecule type" value="Genomic_DNA"/>
</dbReference>
<organism evidence="8 9">
    <name type="scientific">Cryptococcus depauperatus CBS 7841</name>
    <dbReference type="NCBI Taxonomy" id="1295531"/>
    <lineage>
        <taxon>Eukaryota</taxon>
        <taxon>Fungi</taxon>
        <taxon>Dikarya</taxon>
        <taxon>Basidiomycota</taxon>
        <taxon>Agaricomycotina</taxon>
        <taxon>Tremellomycetes</taxon>
        <taxon>Tremellales</taxon>
        <taxon>Cryptococcaceae</taxon>
        <taxon>Cryptococcus</taxon>
    </lineage>
</organism>
<dbReference type="SMART" id="SM00571">
    <property type="entry name" value="DDT"/>
    <property type="match status" value="1"/>
</dbReference>
<feature type="coiled-coil region" evidence="4">
    <location>
        <begin position="817"/>
        <end position="846"/>
    </location>
</feature>
<dbReference type="RefSeq" id="XP_066070198.1">
    <property type="nucleotide sequence ID" value="XM_066214101.1"/>
</dbReference>
<accession>A0AAJ8JW16</accession>
<dbReference type="KEGG" id="cdep:91088933"/>
<dbReference type="AlphaFoldDB" id="A0AAJ8JW16"/>
<dbReference type="GO" id="GO:0000785">
    <property type="term" value="C:chromatin"/>
    <property type="evidence" value="ECO:0007669"/>
    <property type="project" value="UniProtKB-ARBA"/>
</dbReference>
<feature type="compositionally biased region" description="Acidic residues" evidence="5">
    <location>
        <begin position="373"/>
        <end position="385"/>
    </location>
</feature>
<comment type="subcellular location">
    <subcellularLocation>
        <location evidence="1 3">Nucleus</location>
    </subcellularLocation>
</comment>
<evidence type="ECO:0000259" key="7">
    <source>
        <dbReference type="PROSITE" id="PS51136"/>
    </source>
</evidence>
<name>A0AAJ8JW16_9TREE</name>
<evidence type="ECO:0000256" key="5">
    <source>
        <dbReference type="SAM" id="MobiDB-lite"/>
    </source>
</evidence>
<feature type="domain" description="DDT" evidence="6">
    <location>
        <begin position="460"/>
        <end position="522"/>
    </location>
</feature>
<dbReference type="GO" id="GO:0000781">
    <property type="term" value="C:chromosome, telomeric region"/>
    <property type="evidence" value="ECO:0007669"/>
    <property type="project" value="GOC"/>
</dbReference>
<keyword evidence="4" id="KW-0175">Coiled coil</keyword>
<dbReference type="InterPro" id="IPR013136">
    <property type="entry name" value="WSTF_Acf1_Cbp146"/>
</dbReference>
<dbReference type="InterPro" id="IPR028941">
    <property type="entry name" value="WHIM2_dom"/>
</dbReference>
<dbReference type="GO" id="GO:0005634">
    <property type="term" value="C:nucleus"/>
    <property type="evidence" value="ECO:0007669"/>
    <property type="project" value="UniProtKB-SubCell"/>
</dbReference>
<dbReference type="PROSITE" id="PS51136">
    <property type="entry name" value="WAC"/>
    <property type="match status" value="1"/>
</dbReference>
<dbReference type="GO" id="GO:0031509">
    <property type="term" value="P:subtelomeric heterochromatin formation"/>
    <property type="evidence" value="ECO:0007669"/>
    <property type="project" value="TreeGrafter"/>
</dbReference>
<feature type="domain" description="WAC" evidence="7">
    <location>
        <begin position="113"/>
        <end position="219"/>
    </location>
</feature>
<reference evidence="8" key="3">
    <citation type="submission" date="2024-01" db="EMBL/GenBank/DDBJ databases">
        <authorList>
            <person name="Coelho M.A."/>
            <person name="David-Palma M."/>
            <person name="Shea T."/>
            <person name="Sun S."/>
            <person name="Cuomo C.A."/>
            <person name="Heitman J."/>
        </authorList>
    </citation>
    <scope>NUCLEOTIDE SEQUENCE</scope>
    <source>
        <strain evidence="8">CBS 7841</strain>
    </source>
</reference>
<feature type="compositionally biased region" description="Low complexity" evidence="5">
    <location>
        <begin position="617"/>
        <end position="630"/>
    </location>
</feature>
<feature type="compositionally biased region" description="Basic and acidic residues" evidence="5">
    <location>
        <begin position="386"/>
        <end position="418"/>
    </location>
</feature>
<feature type="region of interest" description="Disordered" evidence="5">
    <location>
        <begin position="702"/>
        <end position="804"/>
    </location>
</feature>
<keyword evidence="9" id="KW-1185">Reference proteome</keyword>
<proteinExistence type="predicted"/>
<dbReference type="Pfam" id="PF15613">
    <property type="entry name" value="WSD"/>
    <property type="match status" value="1"/>
</dbReference>
<keyword evidence="2 3" id="KW-0539">Nucleus</keyword>
<evidence type="ECO:0000256" key="4">
    <source>
        <dbReference type="SAM" id="Coils"/>
    </source>
</evidence>
<evidence type="ECO:0000256" key="2">
    <source>
        <dbReference type="ARBA" id="ARBA00023242"/>
    </source>
</evidence>
<evidence type="ECO:0000256" key="1">
    <source>
        <dbReference type="ARBA" id="ARBA00004123"/>
    </source>
</evidence>
<dbReference type="GeneID" id="91088933"/>
<evidence type="ECO:0000313" key="8">
    <source>
        <dbReference type="EMBL" id="WVN89498.1"/>
    </source>
</evidence>
<feature type="region of interest" description="Disordered" evidence="5">
    <location>
        <begin position="359"/>
        <end position="425"/>
    </location>
</feature>
<protein>
    <recommendedName>
        <fullName evidence="10">DDT domain-containing protein</fullName>
    </recommendedName>
</protein>
<evidence type="ECO:0008006" key="10">
    <source>
        <dbReference type="Google" id="ProtNLM"/>
    </source>
</evidence>
<evidence type="ECO:0000256" key="3">
    <source>
        <dbReference type="PROSITE-ProRule" id="PRU00475"/>
    </source>
</evidence>
<dbReference type="PANTHER" id="PTHR32075">
    <property type="entry name" value="ISWI CHROMATIN-REMODELING COMPLEX SUBUNIT YPL216W-RELATED"/>
    <property type="match status" value="1"/>
</dbReference>
<dbReference type="PANTHER" id="PTHR32075:SF6">
    <property type="entry name" value="ISWI CHROMATIN-REMODELING COMPLEX SUBUNIT YPL216W-RELATED"/>
    <property type="match status" value="1"/>
</dbReference>
<feature type="compositionally biased region" description="Acidic residues" evidence="5">
    <location>
        <begin position="743"/>
        <end position="767"/>
    </location>
</feature>
<dbReference type="Pfam" id="PF10537">
    <property type="entry name" value="WAC_Acf1_DNA_bd"/>
    <property type="match status" value="1"/>
</dbReference>
<dbReference type="Pfam" id="PF02791">
    <property type="entry name" value="DDT"/>
    <property type="match status" value="1"/>
</dbReference>
<evidence type="ECO:0000259" key="6">
    <source>
        <dbReference type="PROSITE" id="PS50827"/>
    </source>
</evidence>
<feature type="compositionally biased region" description="Basic and acidic residues" evidence="5">
    <location>
        <begin position="359"/>
        <end position="372"/>
    </location>
</feature>
<reference evidence="8" key="1">
    <citation type="submission" date="2016-06" db="EMBL/GenBank/DDBJ databases">
        <authorList>
            <person name="Cuomo C."/>
            <person name="Litvintseva A."/>
            <person name="Heitman J."/>
            <person name="Chen Y."/>
            <person name="Sun S."/>
            <person name="Springer D."/>
            <person name="Dromer F."/>
            <person name="Young S."/>
            <person name="Zeng Q."/>
            <person name="Chapman S."/>
            <person name="Gujja S."/>
            <person name="Saif S."/>
            <person name="Birren B."/>
        </authorList>
    </citation>
    <scope>NUCLEOTIDE SEQUENCE</scope>
    <source>
        <strain evidence="8">CBS 7841</strain>
    </source>
</reference>
<dbReference type="InterPro" id="IPR018501">
    <property type="entry name" value="DDT_dom"/>
</dbReference>
<feature type="region of interest" description="Disordered" evidence="5">
    <location>
        <begin position="614"/>
        <end position="634"/>
    </location>
</feature>
<reference evidence="8" key="2">
    <citation type="journal article" date="2022" name="Elife">
        <title>Obligate sexual reproduction of a homothallic fungus closely related to the Cryptococcus pathogenic species complex.</title>
        <authorList>
            <person name="Passer A.R."/>
            <person name="Clancey S.A."/>
            <person name="Shea T."/>
            <person name="David-Palma M."/>
            <person name="Averette A.F."/>
            <person name="Boekhout T."/>
            <person name="Porcel B.M."/>
            <person name="Nowrousian M."/>
            <person name="Cuomo C.A."/>
            <person name="Sun S."/>
            <person name="Heitman J."/>
            <person name="Coelho M.A."/>
        </authorList>
    </citation>
    <scope>NUCLEOTIDE SEQUENCE</scope>
    <source>
        <strain evidence="8">CBS 7841</strain>
    </source>
</reference>
<evidence type="ECO:0000313" key="9">
    <source>
        <dbReference type="Proteomes" id="UP000094043"/>
    </source>
</evidence>
<dbReference type="PROSITE" id="PS50827">
    <property type="entry name" value="DDT"/>
    <property type="match status" value="1"/>
</dbReference>
<sequence>MPLLKRKPVPLVPLPSLSTVLQPVPAIHTDALVPQQQLNAHIPEDAADDGEQMHKLLTVFSGELLSGKMVVAGKKKVPLGAKYRSMEQAVAPLPQEQPPLLEEPPIAWKIHDRDTFYIPETGEIFTDYESFSLRKAFYDQQTFQCEVTGKQSLPYLTALNNERKETATLHAKFPRGLKRAVLGAVQFRKLETLADKIYERFQHRFFPDERVFVELQDEKYLATIAHITLSPSAPDPFSFKPEPTYHTLASDLHIPIEEVNAVDDPMSYKYGLKLVRNEDVGGEGIEVEVAAEKISRDRLSFSRSLLKRFIRDSVDRDPAVYSPWVVKSLFSRFYAIPTEMTPAQRAYIAEYREKQMGKRKREREERLGLNKAEDEDGIGIEEEEVTDRPRTKREKKEDEKRAKEDKAKRKDEDRRIKDDDDERKKRKSIKFPNEDLLVEEEKDESKIKTRPAFNRNLPFGDQFEKFLMCWSFLNVFGTPLELSPFAIDDFEQSLYHSSAPTPPLLAEIHASLLNALVSNHLANYPLPKPLSSIGRTADDDREYWEGANGATTEMLNPICEPLAEEWKQSEITTRDGRRGWENALVGCLWERATLEALPDYLDNILHLTFEPKPAPTRPTWSTGPSSSSSTNVIASKPSSRYSTLHHTHKLNIIAWLIELVGQTERVRVFLDESVSQLTEVRKEQVDVKREFKKIVAERGALDPKEKPADMSTEGDSEVKAEGEVEEDIAVNGHSNGYTNGDTREEDDELEDDMAPFPDVDMDEDIDMPENNTSHISNEDEEPDEISAHSTPPLDHAMTTASRRRAMVEKARSRAAEEAFLKEKAAKERKEAQQKKAEGKFVAAEKKRLDEEVTILRSKLRQLDYNFRAHIFTLRPKPLGVDRFGNRIWWFDAQGSAPMLSSDGKISYGTGRLYIQAPDENEEMYYLQAANGVFESLGLNDEIKKEDLDCRRDREEGPGQVLGPGEWGYLDEVDHIQLFMDWLNPKGLREKDLLKSLTFWRSELEGGIQKRRLVMGLDATIDNEESITTRRIRPTRRAAGDEETAGYMAWRNKRTSTRE</sequence>
<gene>
    <name evidence="8" type="ORF">L203_104723</name>
</gene>